<dbReference type="EMBL" id="EAAA01002518">
    <property type="status" value="NOT_ANNOTATED_CDS"/>
    <property type="molecule type" value="Genomic_DNA"/>
</dbReference>
<keyword evidence="3" id="KW-1185">Reference proteome</keyword>
<reference evidence="2" key="3">
    <citation type="submission" date="2025-08" db="UniProtKB">
        <authorList>
            <consortium name="Ensembl"/>
        </authorList>
    </citation>
    <scope>IDENTIFICATION</scope>
</reference>
<evidence type="ECO:0000256" key="1">
    <source>
        <dbReference type="SAM" id="MobiDB-lite"/>
    </source>
</evidence>
<accession>H2XSR7</accession>
<feature type="region of interest" description="Disordered" evidence="1">
    <location>
        <begin position="185"/>
        <end position="206"/>
    </location>
</feature>
<dbReference type="Ensembl" id="ENSCINT00000033514.1">
    <property type="protein sequence ID" value="ENSCINP00000032701.1"/>
    <property type="gene ID" value="ENSCING00000022257.1"/>
</dbReference>
<evidence type="ECO:0000313" key="3">
    <source>
        <dbReference type="Proteomes" id="UP000008144"/>
    </source>
</evidence>
<dbReference type="Proteomes" id="UP000008144">
    <property type="component" value="Chromosome 7"/>
</dbReference>
<dbReference type="AlphaFoldDB" id="H2XSR7"/>
<evidence type="ECO:0000313" key="2">
    <source>
        <dbReference type="Ensembl" id="ENSCINP00000032701.1"/>
    </source>
</evidence>
<sequence>MGSNSNVRQRKSTEGTSKTTISEHHSYVNLSTNLNVPITSLGHMSMQGPKKSIKNSKSFHGDASNVSESTRQPLGGSITTSAPMRQQQFHRKVLERQRIKMLKPLSVTKTQGNITKLCEIGTAEFGSGLPETGTASYRLTHDVSFDEGSRYNGGYAFADEQRVSALTGGTSATRNKANLTYLNHEHQNPSQTRLEKVDPPTRERHTPVTYKETMPLSLV</sequence>
<dbReference type="InParanoid" id="H2XSR7"/>
<organism evidence="2 3">
    <name type="scientific">Ciona intestinalis</name>
    <name type="common">Transparent sea squirt</name>
    <name type="synonym">Ascidia intestinalis</name>
    <dbReference type="NCBI Taxonomy" id="7719"/>
    <lineage>
        <taxon>Eukaryota</taxon>
        <taxon>Metazoa</taxon>
        <taxon>Chordata</taxon>
        <taxon>Tunicata</taxon>
        <taxon>Ascidiacea</taxon>
        <taxon>Phlebobranchia</taxon>
        <taxon>Cionidae</taxon>
        <taxon>Ciona</taxon>
    </lineage>
</organism>
<name>H2XSR7_CIOIN</name>
<reference evidence="2" key="4">
    <citation type="submission" date="2025-09" db="UniProtKB">
        <authorList>
            <consortium name="Ensembl"/>
        </authorList>
    </citation>
    <scope>IDENTIFICATION</scope>
</reference>
<feature type="region of interest" description="Disordered" evidence="1">
    <location>
        <begin position="1"/>
        <end position="24"/>
    </location>
</feature>
<reference evidence="3" key="1">
    <citation type="journal article" date="2002" name="Science">
        <title>The draft genome of Ciona intestinalis: insights into chordate and vertebrate origins.</title>
        <authorList>
            <person name="Dehal P."/>
            <person name="Satou Y."/>
            <person name="Campbell R.K."/>
            <person name="Chapman J."/>
            <person name="Degnan B."/>
            <person name="De Tomaso A."/>
            <person name="Davidson B."/>
            <person name="Di Gregorio A."/>
            <person name="Gelpke M."/>
            <person name="Goodstein D.M."/>
            <person name="Harafuji N."/>
            <person name="Hastings K.E."/>
            <person name="Ho I."/>
            <person name="Hotta K."/>
            <person name="Huang W."/>
            <person name="Kawashima T."/>
            <person name="Lemaire P."/>
            <person name="Martinez D."/>
            <person name="Meinertzhagen I.A."/>
            <person name="Necula S."/>
            <person name="Nonaka M."/>
            <person name="Putnam N."/>
            <person name="Rash S."/>
            <person name="Saiga H."/>
            <person name="Satake M."/>
            <person name="Terry A."/>
            <person name="Yamada L."/>
            <person name="Wang H.G."/>
            <person name="Awazu S."/>
            <person name="Azumi K."/>
            <person name="Boore J."/>
            <person name="Branno M."/>
            <person name="Chin-Bow S."/>
            <person name="DeSantis R."/>
            <person name="Doyle S."/>
            <person name="Francino P."/>
            <person name="Keys D.N."/>
            <person name="Haga S."/>
            <person name="Hayashi H."/>
            <person name="Hino K."/>
            <person name="Imai K.S."/>
            <person name="Inaba K."/>
            <person name="Kano S."/>
            <person name="Kobayashi K."/>
            <person name="Kobayashi M."/>
            <person name="Lee B.I."/>
            <person name="Makabe K.W."/>
            <person name="Manohar C."/>
            <person name="Matassi G."/>
            <person name="Medina M."/>
            <person name="Mochizuki Y."/>
            <person name="Mount S."/>
            <person name="Morishita T."/>
            <person name="Miura S."/>
            <person name="Nakayama A."/>
            <person name="Nishizaka S."/>
            <person name="Nomoto H."/>
            <person name="Ohta F."/>
            <person name="Oishi K."/>
            <person name="Rigoutsos I."/>
            <person name="Sano M."/>
            <person name="Sasaki A."/>
            <person name="Sasakura Y."/>
            <person name="Shoguchi E."/>
            <person name="Shin-i T."/>
            <person name="Spagnuolo A."/>
            <person name="Stainier D."/>
            <person name="Suzuki M.M."/>
            <person name="Tassy O."/>
            <person name="Takatori N."/>
            <person name="Tokuoka M."/>
            <person name="Yagi K."/>
            <person name="Yoshizaki F."/>
            <person name="Wada S."/>
            <person name="Zhang C."/>
            <person name="Hyatt P.D."/>
            <person name="Larimer F."/>
            <person name="Detter C."/>
            <person name="Doggett N."/>
            <person name="Glavina T."/>
            <person name="Hawkins T."/>
            <person name="Richardson P."/>
            <person name="Lucas S."/>
            <person name="Kohara Y."/>
            <person name="Levine M."/>
            <person name="Satoh N."/>
            <person name="Rokhsar D.S."/>
        </authorList>
    </citation>
    <scope>NUCLEOTIDE SEQUENCE [LARGE SCALE GENOMIC DNA]</scope>
</reference>
<protein>
    <submittedName>
        <fullName evidence="2">Uncharacterized protein</fullName>
    </submittedName>
</protein>
<dbReference type="HOGENOM" id="CLU_1264081_0_0_1"/>
<proteinExistence type="predicted"/>
<feature type="compositionally biased region" description="Polar residues" evidence="1">
    <location>
        <begin position="64"/>
        <end position="86"/>
    </location>
</feature>
<reference evidence="2" key="2">
    <citation type="journal article" date="2008" name="Genome Biol.">
        <title>Improved genome assembly and evidence-based global gene model set for the chordate Ciona intestinalis: new insight into intron and operon populations.</title>
        <authorList>
            <person name="Satou Y."/>
            <person name="Mineta K."/>
            <person name="Ogasawara M."/>
            <person name="Sasakura Y."/>
            <person name="Shoguchi E."/>
            <person name="Ueno K."/>
            <person name="Yamada L."/>
            <person name="Matsumoto J."/>
            <person name="Wasserscheid J."/>
            <person name="Dewar K."/>
            <person name="Wiley G.B."/>
            <person name="Macmil S.L."/>
            <person name="Roe B.A."/>
            <person name="Zeller R.W."/>
            <person name="Hastings K.E."/>
            <person name="Lemaire P."/>
            <person name="Lindquist E."/>
            <person name="Endo T."/>
            <person name="Hotta K."/>
            <person name="Inaba K."/>
        </authorList>
    </citation>
    <scope>NUCLEOTIDE SEQUENCE [LARGE SCALE GENOMIC DNA]</scope>
    <source>
        <strain evidence="2">wild type</strain>
    </source>
</reference>
<dbReference type="EMBL" id="EAAA01002517">
    <property type="status" value="NOT_ANNOTATED_CDS"/>
    <property type="molecule type" value="Genomic_DNA"/>
</dbReference>
<feature type="region of interest" description="Disordered" evidence="1">
    <location>
        <begin position="41"/>
        <end position="86"/>
    </location>
</feature>